<dbReference type="PROSITE" id="PS50902">
    <property type="entry name" value="FLAVODOXIN_LIKE"/>
    <property type="match status" value="1"/>
</dbReference>
<evidence type="ECO:0000313" key="9">
    <source>
        <dbReference type="EMBL" id="EEX76643.1"/>
    </source>
</evidence>
<dbReference type="PROSITE" id="PS00201">
    <property type="entry name" value="FLAVODOXIN"/>
    <property type="match status" value="1"/>
</dbReference>
<evidence type="ECO:0000256" key="2">
    <source>
        <dbReference type="ARBA" id="ARBA00005267"/>
    </source>
</evidence>
<dbReference type="Gene3D" id="3.40.50.360">
    <property type="match status" value="1"/>
</dbReference>
<dbReference type="eggNOG" id="COG0716">
    <property type="taxonomic scope" value="Bacteria"/>
</dbReference>
<dbReference type="SUPFAM" id="SSF52218">
    <property type="entry name" value="Flavoproteins"/>
    <property type="match status" value="1"/>
</dbReference>
<dbReference type="Proteomes" id="UP000003505">
    <property type="component" value="Unassembled WGS sequence"/>
</dbReference>
<name>C9LWW7_SELS3</name>
<dbReference type="PANTHER" id="PTHR43717:SF1">
    <property type="entry name" value="ANAEROBIC NITRIC OXIDE REDUCTASE FLAVORUBREDOXIN"/>
    <property type="match status" value="1"/>
</dbReference>
<keyword evidence="6 7" id="KW-0249">Electron transport</keyword>
<dbReference type="STRING" id="546271.Selsp_2162"/>
<dbReference type="InterPro" id="IPR029039">
    <property type="entry name" value="Flavoprotein-like_sf"/>
</dbReference>
<protein>
    <recommendedName>
        <fullName evidence="7">Flavodoxin</fullName>
    </recommendedName>
</protein>
<proteinExistence type="inferred from homology"/>
<comment type="cofactor">
    <cofactor evidence="1 7">
        <name>FMN</name>
        <dbReference type="ChEBI" id="CHEBI:58210"/>
    </cofactor>
</comment>
<dbReference type="GO" id="GO:0016651">
    <property type="term" value="F:oxidoreductase activity, acting on NAD(P)H"/>
    <property type="evidence" value="ECO:0007669"/>
    <property type="project" value="UniProtKB-ARBA"/>
</dbReference>
<comment type="similarity">
    <text evidence="2 7">Belongs to the flavodoxin family.</text>
</comment>
<comment type="function">
    <text evidence="7">Low-potential electron donor to a number of redox enzymes.</text>
</comment>
<organism evidence="9 10">
    <name type="scientific">Selenomonas sputigena (strain ATCC 35185 / DSM 20758 / CCUG 44933 / VPI D19B-28)</name>
    <dbReference type="NCBI Taxonomy" id="546271"/>
    <lineage>
        <taxon>Bacteria</taxon>
        <taxon>Bacillati</taxon>
        <taxon>Bacillota</taxon>
        <taxon>Negativicutes</taxon>
        <taxon>Selenomonadales</taxon>
        <taxon>Selenomonadaceae</taxon>
        <taxon>Selenomonas</taxon>
    </lineage>
</organism>
<dbReference type="InterPro" id="IPR010087">
    <property type="entry name" value="Flav_short"/>
</dbReference>
<evidence type="ECO:0000313" key="10">
    <source>
        <dbReference type="Proteomes" id="UP000003505"/>
    </source>
</evidence>
<dbReference type="NCBIfam" id="TIGR01753">
    <property type="entry name" value="flav_short"/>
    <property type="match status" value="1"/>
</dbReference>
<comment type="caution">
    <text evidence="9">The sequence shown here is derived from an EMBL/GenBank/DDBJ whole genome shotgun (WGS) entry which is preliminary data.</text>
</comment>
<dbReference type="InterPro" id="IPR008254">
    <property type="entry name" value="Flavodoxin/NO_synth"/>
</dbReference>
<accession>C9LWW7</accession>
<feature type="domain" description="Flavodoxin-like" evidence="8">
    <location>
        <begin position="16"/>
        <end position="152"/>
    </location>
</feature>
<keyword evidence="4 7" id="KW-0285">Flavoprotein</keyword>
<dbReference type="Pfam" id="PF00258">
    <property type="entry name" value="Flavodoxin_1"/>
    <property type="match status" value="1"/>
</dbReference>
<evidence type="ECO:0000256" key="3">
    <source>
        <dbReference type="ARBA" id="ARBA00022448"/>
    </source>
</evidence>
<dbReference type="EMBL" id="ACKP02000046">
    <property type="protein sequence ID" value="EEX76643.1"/>
    <property type="molecule type" value="Genomic_DNA"/>
</dbReference>
<reference evidence="9 10" key="1">
    <citation type="submission" date="2009-09" db="EMBL/GenBank/DDBJ databases">
        <authorList>
            <person name="Weinstock G."/>
            <person name="Sodergren E."/>
            <person name="Clifton S."/>
            <person name="Fulton L."/>
            <person name="Fulton B."/>
            <person name="Courtney L."/>
            <person name="Fronick C."/>
            <person name="Harrison M."/>
            <person name="Strong C."/>
            <person name="Farmer C."/>
            <person name="Delahaunty K."/>
            <person name="Markovic C."/>
            <person name="Hall O."/>
            <person name="Minx P."/>
            <person name="Tomlinson C."/>
            <person name="Mitreva M."/>
            <person name="Nelson J."/>
            <person name="Hou S."/>
            <person name="Wollam A."/>
            <person name="Pepin K.H."/>
            <person name="Johnson M."/>
            <person name="Bhonagiri V."/>
            <person name="Nash W.E."/>
            <person name="Warren W."/>
            <person name="Chinwalla A."/>
            <person name="Mardis E.R."/>
            <person name="Wilson R.K."/>
        </authorList>
    </citation>
    <scope>NUCLEOTIDE SEQUENCE [LARGE SCALE GENOMIC DNA]</scope>
    <source>
        <strain evidence="10">ATCC 35185 / DSM 20758 / VPI D19B-28</strain>
    </source>
</reference>
<dbReference type="AlphaFoldDB" id="C9LWW7"/>
<evidence type="ECO:0000256" key="6">
    <source>
        <dbReference type="ARBA" id="ARBA00022982"/>
    </source>
</evidence>
<keyword evidence="3 7" id="KW-0813">Transport</keyword>
<evidence type="ECO:0000256" key="5">
    <source>
        <dbReference type="ARBA" id="ARBA00022643"/>
    </source>
</evidence>
<dbReference type="GO" id="GO:0009055">
    <property type="term" value="F:electron transfer activity"/>
    <property type="evidence" value="ECO:0007669"/>
    <property type="project" value="UniProtKB-UniRule"/>
</dbReference>
<evidence type="ECO:0000259" key="8">
    <source>
        <dbReference type="PROSITE" id="PS50902"/>
    </source>
</evidence>
<dbReference type="PANTHER" id="PTHR43717">
    <property type="entry name" value="ANAEROBIC NITRIC OXIDE REDUCTASE FLAVORUBREDOXIN"/>
    <property type="match status" value="1"/>
</dbReference>
<evidence type="ECO:0000256" key="7">
    <source>
        <dbReference type="RuleBase" id="RU367037"/>
    </source>
</evidence>
<dbReference type="InterPro" id="IPR001226">
    <property type="entry name" value="Flavodoxin_CS"/>
</dbReference>
<sequence length="155" mass="16545">MQQEKNHQEVFDMGKVAVVYWSGTGNTEEMAKAVLEGAKKGGAEAELFTVSDFGADKMADYNGFLFGCPAMGDEVLEEDEFEPFFTEAEKKLSGVPVGLFGSYGWGSGAWMEAWAERTKAAGAKLVSDGVIVENAPDDDGVKACEELGEAVAKAL</sequence>
<gene>
    <name evidence="9" type="ORF">SELSPUOL_01973</name>
</gene>
<dbReference type="GO" id="GO:0010181">
    <property type="term" value="F:FMN binding"/>
    <property type="evidence" value="ECO:0007669"/>
    <property type="project" value="UniProtKB-UniRule"/>
</dbReference>
<keyword evidence="5 7" id="KW-0288">FMN</keyword>
<evidence type="ECO:0000256" key="4">
    <source>
        <dbReference type="ARBA" id="ARBA00022630"/>
    </source>
</evidence>
<evidence type="ECO:0000256" key="1">
    <source>
        <dbReference type="ARBA" id="ARBA00001917"/>
    </source>
</evidence>